<dbReference type="EMBL" id="LAZR01010167">
    <property type="protein sequence ID" value="KKM68434.1"/>
    <property type="molecule type" value="Genomic_DNA"/>
</dbReference>
<name>A0A0F9JF45_9ZZZZ</name>
<protein>
    <submittedName>
        <fullName evidence="1">Uncharacterized protein</fullName>
    </submittedName>
</protein>
<dbReference type="AlphaFoldDB" id="A0A0F9JF45"/>
<comment type="caution">
    <text evidence="1">The sequence shown here is derived from an EMBL/GenBank/DDBJ whole genome shotgun (WGS) entry which is preliminary data.</text>
</comment>
<evidence type="ECO:0000313" key="1">
    <source>
        <dbReference type="EMBL" id="KKM68434.1"/>
    </source>
</evidence>
<proteinExistence type="predicted"/>
<organism evidence="1">
    <name type="scientific">marine sediment metagenome</name>
    <dbReference type="NCBI Taxonomy" id="412755"/>
    <lineage>
        <taxon>unclassified sequences</taxon>
        <taxon>metagenomes</taxon>
        <taxon>ecological metagenomes</taxon>
    </lineage>
</organism>
<sequence length="57" mass="6561">MFMMGWEYWGQSVKAHYLMSGGSLCGTWHSGRVTLQDRPPVNQVLCETCLRLWKKGV</sequence>
<accession>A0A0F9JF45</accession>
<gene>
    <name evidence="1" type="ORF">LCGC14_1460880</name>
</gene>
<reference evidence="1" key="1">
    <citation type="journal article" date="2015" name="Nature">
        <title>Complex archaea that bridge the gap between prokaryotes and eukaryotes.</title>
        <authorList>
            <person name="Spang A."/>
            <person name="Saw J.H."/>
            <person name="Jorgensen S.L."/>
            <person name="Zaremba-Niedzwiedzka K."/>
            <person name="Martijn J."/>
            <person name="Lind A.E."/>
            <person name="van Eijk R."/>
            <person name="Schleper C."/>
            <person name="Guy L."/>
            <person name="Ettema T.J."/>
        </authorList>
    </citation>
    <scope>NUCLEOTIDE SEQUENCE</scope>
</reference>